<evidence type="ECO:0000313" key="2">
    <source>
        <dbReference type="EMBL" id="QUV93120.1"/>
    </source>
</evidence>
<sequence>MARLYANENFPLPAVEALRRLGHDVLTSYESGRAGQAIPDEEVLAFAVAEARILITLNRKHFVRLHQRYVDHTGIIVCTVDPDFKALAQRVHAALMTQHQMAGQLVRINRPG</sequence>
<accession>A0ABX8B045</accession>
<evidence type="ECO:0000313" key="3">
    <source>
        <dbReference type="Proteomes" id="UP000677668"/>
    </source>
</evidence>
<proteinExistence type="predicted"/>
<dbReference type="RefSeq" id="WP_211421531.1">
    <property type="nucleotide sequence ID" value="NZ_CP072642.1"/>
</dbReference>
<name>A0ABX8B045_9BACT</name>
<feature type="domain" description="DUF5615" evidence="1">
    <location>
        <begin position="3"/>
        <end position="110"/>
    </location>
</feature>
<reference evidence="2 3" key="1">
    <citation type="submission" date="2021-03" db="EMBL/GenBank/DDBJ databases">
        <title>Genomic and phenotypic characterization of Chloracidobacterium isolates provides evidence for multiple species.</title>
        <authorList>
            <person name="Saini M.K."/>
            <person name="Costas A.M.G."/>
            <person name="Tank M."/>
            <person name="Bryant D.A."/>
        </authorList>
    </citation>
    <scope>NUCLEOTIDE SEQUENCE [LARGE SCALE GENOMIC DNA]</scope>
    <source>
        <strain evidence="2 3">N</strain>
    </source>
</reference>
<keyword evidence="3" id="KW-1185">Reference proteome</keyword>
<dbReference type="Proteomes" id="UP000677668">
    <property type="component" value="Chromosome 1"/>
</dbReference>
<dbReference type="Pfam" id="PF18480">
    <property type="entry name" value="DUF5615"/>
    <property type="match status" value="1"/>
</dbReference>
<dbReference type="EMBL" id="CP072642">
    <property type="protein sequence ID" value="QUV93120.1"/>
    <property type="molecule type" value="Genomic_DNA"/>
</dbReference>
<protein>
    <submittedName>
        <fullName evidence="2">DUF5615 family PIN-like protein</fullName>
    </submittedName>
</protein>
<organism evidence="2 3">
    <name type="scientific">Chloracidobacterium sp. N</name>
    <dbReference type="NCBI Taxonomy" id="2821540"/>
    <lineage>
        <taxon>Bacteria</taxon>
        <taxon>Pseudomonadati</taxon>
        <taxon>Acidobacteriota</taxon>
        <taxon>Terriglobia</taxon>
        <taxon>Terriglobales</taxon>
        <taxon>Acidobacteriaceae</taxon>
        <taxon>Chloracidobacterium</taxon>
        <taxon>Chloracidobacterium aggregatum</taxon>
    </lineage>
</organism>
<gene>
    <name evidence="2" type="ORF">J8C05_06960</name>
</gene>
<evidence type="ECO:0000259" key="1">
    <source>
        <dbReference type="Pfam" id="PF18480"/>
    </source>
</evidence>
<dbReference type="InterPro" id="IPR041049">
    <property type="entry name" value="DUF5615"/>
</dbReference>